<keyword evidence="1" id="KW-0812">Transmembrane</keyword>
<feature type="transmembrane region" description="Helical" evidence="1">
    <location>
        <begin position="61"/>
        <end position="87"/>
    </location>
</feature>
<organism evidence="2 3">
    <name type="scientific">Cryobacterium lactosi</name>
    <dbReference type="NCBI Taxonomy" id="1259202"/>
    <lineage>
        <taxon>Bacteria</taxon>
        <taxon>Bacillati</taxon>
        <taxon>Actinomycetota</taxon>
        <taxon>Actinomycetes</taxon>
        <taxon>Micrococcales</taxon>
        <taxon>Microbacteriaceae</taxon>
        <taxon>Cryobacterium</taxon>
    </lineage>
</organism>
<dbReference type="OrthoDB" id="5117182at2"/>
<dbReference type="AlphaFoldDB" id="A0A4V3IW47"/>
<protein>
    <recommendedName>
        <fullName evidence="4">DUF2569 family protein</fullName>
    </recommendedName>
</protein>
<evidence type="ECO:0000256" key="1">
    <source>
        <dbReference type="SAM" id="Phobius"/>
    </source>
</evidence>
<dbReference type="RefSeq" id="WP_134642845.1">
    <property type="nucleotide sequence ID" value="NZ_SOHM01000051.1"/>
</dbReference>
<feature type="transmembrane region" description="Helical" evidence="1">
    <location>
        <begin position="118"/>
        <end position="137"/>
    </location>
</feature>
<evidence type="ECO:0000313" key="2">
    <source>
        <dbReference type="EMBL" id="TFD83154.1"/>
    </source>
</evidence>
<feature type="transmembrane region" description="Helical" evidence="1">
    <location>
        <begin position="20"/>
        <end position="41"/>
    </location>
</feature>
<sequence>MTTSGAPAGIRRPASVVGGVLLMCARVVSGGVVILTVVASWDTFAATIVLDGQKPGEQTAGVVLGVILGVYGLYLLLYLGLAGLVFTGRNWARVVAMSFASMSILISFADYSLNGAQITLRTSLVSVTIDILILLALSSTKARHYARAARMAGVPAIREG</sequence>
<reference evidence="2 3" key="1">
    <citation type="submission" date="2019-03" db="EMBL/GenBank/DDBJ databases">
        <title>Genomics of glacier-inhabiting Cryobacterium strains.</title>
        <authorList>
            <person name="Liu Q."/>
            <person name="Xin Y.-H."/>
        </authorList>
    </citation>
    <scope>NUCLEOTIDE SEQUENCE [LARGE SCALE GENOMIC DNA]</scope>
    <source>
        <strain evidence="2 3">Sr59</strain>
    </source>
</reference>
<keyword evidence="1" id="KW-1133">Transmembrane helix</keyword>
<gene>
    <name evidence="2" type="ORF">E3T61_21405</name>
</gene>
<name>A0A4V3IW47_9MICO</name>
<evidence type="ECO:0008006" key="4">
    <source>
        <dbReference type="Google" id="ProtNLM"/>
    </source>
</evidence>
<accession>A0A4V3IW47</accession>
<keyword evidence="1" id="KW-0472">Membrane</keyword>
<keyword evidence="3" id="KW-1185">Reference proteome</keyword>
<dbReference type="EMBL" id="SOHM01000051">
    <property type="protein sequence ID" value="TFD83154.1"/>
    <property type="molecule type" value="Genomic_DNA"/>
</dbReference>
<comment type="caution">
    <text evidence="2">The sequence shown here is derived from an EMBL/GenBank/DDBJ whole genome shotgun (WGS) entry which is preliminary data.</text>
</comment>
<proteinExistence type="predicted"/>
<evidence type="ECO:0000313" key="3">
    <source>
        <dbReference type="Proteomes" id="UP000298468"/>
    </source>
</evidence>
<feature type="transmembrane region" description="Helical" evidence="1">
    <location>
        <begin position="94"/>
        <end position="112"/>
    </location>
</feature>
<dbReference type="Proteomes" id="UP000298468">
    <property type="component" value="Unassembled WGS sequence"/>
</dbReference>